<name>A0A2D4HW05_MICLE</name>
<organism evidence="1">
    <name type="scientific">Micrurus lemniscatus lemniscatus</name>
    <dbReference type="NCBI Taxonomy" id="129467"/>
    <lineage>
        <taxon>Eukaryota</taxon>
        <taxon>Metazoa</taxon>
        <taxon>Chordata</taxon>
        <taxon>Craniata</taxon>
        <taxon>Vertebrata</taxon>
        <taxon>Euteleostomi</taxon>
        <taxon>Lepidosauria</taxon>
        <taxon>Squamata</taxon>
        <taxon>Bifurcata</taxon>
        <taxon>Unidentata</taxon>
        <taxon>Episquamata</taxon>
        <taxon>Toxicofera</taxon>
        <taxon>Serpentes</taxon>
        <taxon>Colubroidea</taxon>
        <taxon>Elapidae</taxon>
        <taxon>Elapinae</taxon>
        <taxon>Micrurus</taxon>
    </lineage>
</organism>
<accession>A0A2D4HW05</accession>
<protein>
    <submittedName>
        <fullName evidence="1">Uncharacterized protein</fullName>
    </submittedName>
</protein>
<dbReference type="AlphaFoldDB" id="A0A2D4HW05"/>
<proteinExistence type="predicted"/>
<reference evidence="1" key="2">
    <citation type="submission" date="2017-11" db="EMBL/GenBank/DDBJ databases">
        <title>Coralsnake Venomics: Analyses of Venom Gland Transcriptomes and Proteomes of Six Brazilian Taxa.</title>
        <authorList>
            <person name="Aird S.D."/>
            <person name="Jorge da Silva N."/>
            <person name="Qiu L."/>
            <person name="Villar-Briones A."/>
            <person name="Aparecida-Saddi V."/>
            <person name="Campos-Telles M.P."/>
            <person name="Grau M."/>
            <person name="Mikheyev A.S."/>
        </authorList>
    </citation>
    <scope>NUCLEOTIDE SEQUENCE</scope>
    <source>
        <tissue evidence="1">Venom_gland</tissue>
    </source>
</reference>
<sequence>MTLSWSCPPSHMTPKPCPASHVTKSHAASHGRYGGIRGPYQVKGVRTCCLKAVVRSGPHDVSFRSCCRDSQVLGLRLMLCNARSVVNKAPLLQELIWGGGTNVSVAQMADFSGSRNSADTPIAGRSPGT</sequence>
<reference evidence="1" key="1">
    <citation type="submission" date="2017-07" db="EMBL/GenBank/DDBJ databases">
        <authorList>
            <person name="Mikheyev A."/>
            <person name="Grau M."/>
        </authorList>
    </citation>
    <scope>NUCLEOTIDE SEQUENCE</scope>
    <source>
        <tissue evidence="1">Venom_gland</tissue>
    </source>
</reference>
<dbReference type="EMBL" id="IACK01056335">
    <property type="protein sequence ID" value="LAA76135.1"/>
    <property type="molecule type" value="Transcribed_RNA"/>
</dbReference>
<evidence type="ECO:0000313" key="1">
    <source>
        <dbReference type="EMBL" id="LAA76135.1"/>
    </source>
</evidence>